<dbReference type="PANTHER" id="PTHR46106">
    <property type="entry name" value="IA-2 PROTEIN TYROSINE PHOSPHATASE, ISOFORM C"/>
    <property type="match status" value="1"/>
</dbReference>
<evidence type="ECO:0000259" key="17">
    <source>
        <dbReference type="PROSITE" id="PS50056"/>
    </source>
</evidence>
<dbReference type="PROSITE" id="PS50056">
    <property type="entry name" value="TYR_PHOSPHATASE_2"/>
    <property type="match status" value="1"/>
</dbReference>
<dbReference type="PROSITE" id="PS50055">
    <property type="entry name" value="TYR_PHOSPHATASE_PTP"/>
    <property type="match status" value="1"/>
</dbReference>
<feature type="compositionally biased region" description="Low complexity" evidence="13">
    <location>
        <begin position="652"/>
        <end position="677"/>
    </location>
</feature>
<feature type="compositionally biased region" description="Polar residues" evidence="13">
    <location>
        <begin position="218"/>
        <end position="228"/>
    </location>
</feature>
<evidence type="ECO:0000256" key="14">
    <source>
        <dbReference type="SAM" id="Phobius"/>
    </source>
</evidence>
<dbReference type="Pfam" id="PF14948">
    <property type="entry name" value="RESP18"/>
    <property type="match status" value="1"/>
</dbReference>
<keyword evidence="3 14" id="KW-0812">Transmembrane</keyword>
<feature type="domain" description="Tyrosine specific protein phosphatases" evidence="17">
    <location>
        <begin position="888"/>
        <end position="960"/>
    </location>
</feature>
<proteinExistence type="inferred from homology"/>
<dbReference type="Pfam" id="PF11548">
    <property type="entry name" value="Receptor_IA-2"/>
    <property type="match status" value="1"/>
</dbReference>
<dbReference type="Pfam" id="PF00102">
    <property type="entry name" value="Y_phosphatase"/>
    <property type="match status" value="1"/>
</dbReference>
<comment type="similarity">
    <text evidence="11">Belongs to the protein-tyrosine phosphatase family. Receptor class 8 subfamily.</text>
</comment>
<comment type="caution">
    <text evidence="18">The sequence shown here is derived from an EMBL/GenBank/DDBJ whole genome shotgun (WGS) entry which is preliminary data.</text>
</comment>
<dbReference type="GO" id="GO:0035773">
    <property type="term" value="P:insulin secretion involved in cellular response to glucose stimulus"/>
    <property type="evidence" value="ECO:0007669"/>
    <property type="project" value="TreeGrafter"/>
</dbReference>
<dbReference type="SMART" id="SM00404">
    <property type="entry name" value="PTPc_motif"/>
    <property type="match status" value="1"/>
</dbReference>
<evidence type="ECO:0000256" key="10">
    <source>
        <dbReference type="ARBA" id="ARBA00023329"/>
    </source>
</evidence>
<dbReference type="InterPro" id="IPR000242">
    <property type="entry name" value="PTP_cat"/>
</dbReference>
<dbReference type="InterPro" id="IPR029021">
    <property type="entry name" value="Prot-tyrosine_phosphatase-like"/>
</dbReference>
<dbReference type="PRINTS" id="PR00700">
    <property type="entry name" value="PRTYPHPHTASE"/>
</dbReference>
<dbReference type="PROSITE" id="PS00383">
    <property type="entry name" value="TYR_PHOSPHATASE_1"/>
    <property type="match status" value="1"/>
</dbReference>
<dbReference type="SMART" id="SM00194">
    <property type="entry name" value="PTPc"/>
    <property type="match status" value="1"/>
</dbReference>
<dbReference type="CDD" id="cd14609">
    <property type="entry name" value="R-PTP-N"/>
    <property type="match status" value="1"/>
</dbReference>
<organism evidence="18 19">
    <name type="scientific">Rousettus aegyptiacus</name>
    <name type="common">Egyptian fruit bat</name>
    <name type="synonym">Pteropus aegyptiacus</name>
    <dbReference type="NCBI Taxonomy" id="9407"/>
    <lineage>
        <taxon>Eukaryota</taxon>
        <taxon>Metazoa</taxon>
        <taxon>Chordata</taxon>
        <taxon>Craniata</taxon>
        <taxon>Vertebrata</taxon>
        <taxon>Euteleostomi</taxon>
        <taxon>Mammalia</taxon>
        <taxon>Eutheria</taxon>
        <taxon>Laurasiatheria</taxon>
        <taxon>Chiroptera</taxon>
        <taxon>Yinpterochiroptera</taxon>
        <taxon>Pteropodoidea</taxon>
        <taxon>Pteropodidae</taxon>
        <taxon>Rousettinae</taxon>
        <taxon>Rousettus</taxon>
    </lineage>
</organism>
<dbReference type="AlphaFoldDB" id="A0A7J8JLY6"/>
<evidence type="ECO:0000313" key="18">
    <source>
        <dbReference type="EMBL" id="KAF6497315.1"/>
    </source>
</evidence>
<dbReference type="Proteomes" id="UP000593571">
    <property type="component" value="Unassembled WGS sequence"/>
</dbReference>
<feature type="region of interest" description="Disordered" evidence="13">
    <location>
        <begin position="643"/>
        <end position="680"/>
    </location>
</feature>
<feature type="compositionally biased region" description="Basic and acidic residues" evidence="13">
    <location>
        <begin position="115"/>
        <end position="127"/>
    </location>
</feature>
<dbReference type="OrthoDB" id="9880441at2759"/>
<keyword evidence="6" id="KW-0770">Synapse</keyword>
<keyword evidence="19" id="KW-1185">Reference proteome</keyword>
<evidence type="ECO:0000256" key="2">
    <source>
        <dbReference type="ARBA" id="ARBA00022553"/>
    </source>
</evidence>
<feature type="chain" id="PRO_5029719292" evidence="15">
    <location>
        <begin position="35"/>
        <end position="979"/>
    </location>
</feature>
<dbReference type="InterPro" id="IPR029403">
    <property type="entry name" value="RESP18_dom"/>
</dbReference>
<sequence length="979" mass="106165">MRRPRRPGGAGGSGGLRVLLCLLLLSGRPGGCSAISAHGCLFDRRLCSHLEVCIQDGLFGQCQVGVGQARPLLQVTSPILQRLQGVLRQLMSQGLSWHDDLTQYVISQEMERIPRLRPPELHPRDRSGSVPRRPGPAGELLLQGIPTGSAPAAQPRLPRPATGGDGAGAGSPLNPLQAELLPPLLEHLLLPPQPPHPALSYEPALLQPYLFHQFGSRDGSQGSESSPGMVSVGPLPKAEPPALFSRTAPKGMFGVHPGHSYGDPPGPSPAQLFQESGLLYLAQELPVPSRARVPRLPEHGGSSRAEDASEGYEEEGLEGRGEKPPSPAEQPDVTLQRLAAVLAGYGVELRQLTPEQLSTLSTLLQLLPKGAGRNMGGVVNIGADIKKTMEEQVQGGDIVEPPPATPSPHGYPTASPPSGKAQQVLSPESFEFPKAAALPATPVLLEKKSPLGQSQLTATGQPKDRPSAEEYGYIVTDQKPLSLAAGVKLLEILAEHVHMSSGSFINISVVGPALTFRIRHNEQNLSLADVTQQAELVKSELETQTGLQILQTGVGQREEAAAVLPRPARSTSPMRSVLLTLVALAGVAGLLVALAVALCVRQHARQRDKERLAALGPEGAHGDTTFEYQDLCRQHMATKSLFNRAEGPPEPSRVSSVSSQFSDAAQASPSSHSSTPSWCEEPAQANMDISTGHMILAYMEDHLRNQDRLAKEWQALCAYQAEPNTCATAQGESNIKKNRHPDFLPYDHARIKLKVESSPSRSDYINASPIIEHDPRMPAYIATQGPLSHTISDFWQMVWESGCTVIVMLTPLVEDGVKQCDRYWPDEGSSLYHIYEVNLVSEHIWCEDFLVRSFYLKNVQTQETRTLTQFHFLSWPAEGTPASTRPLLDFRRKVNKCYRGRSCPIIVHCSDGAGRTGTYILIDMVLNRMAKGVKEIDIAATLEHVRDQRPGLVRSKDQFEFALTAVAEEVNAILKALPQ</sequence>
<dbReference type="InterPro" id="IPR016130">
    <property type="entry name" value="Tyr_Pase_AS"/>
</dbReference>
<feature type="compositionally biased region" description="Low complexity" evidence="13">
    <location>
        <begin position="150"/>
        <end position="161"/>
    </location>
</feature>
<dbReference type="GO" id="GO:0004725">
    <property type="term" value="F:protein tyrosine phosphatase activity"/>
    <property type="evidence" value="ECO:0007669"/>
    <property type="project" value="InterPro"/>
</dbReference>
<gene>
    <name evidence="18" type="ORF">HJG63_016171</name>
</gene>
<keyword evidence="8 18" id="KW-0675">Receptor</keyword>
<feature type="domain" description="Tyrosine-protein phosphatase" evidence="16">
    <location>
        <begin position="709"/>
        <end position="969"/>
    </location>
</feature>
<evidence type="ECO:0000256" key="4">
    <source>
        <dbReference type="ARBA" id="ARBA00022729"/>
    </source>
</evidence>
<evidence type="ECO:0000256" key="6">
    <source>
        <dbReference type="ARBA" id="ARBA00023018"/>
    </source>
</evidence>
<keyword evidence="10" id="KW-0968">Cytoplasmic vesicle</keyword>
<dbReference type="PANTHER" id="PTHR46106:SF1">
    <property type="entry name" value="RECEPTOR-TYPE TYROSINE-PROTEIN PHOSPHATASE-LIKE N"/>
    <property type="match status" value="1"/>
</dbReference>
<dbReference type="InterPro" id="IPR021613">
    <property type="entry name" value="Receptor_IA-2_dom"/>
</dbReference>
<dbReference type="InterPro" id="IPR033522">
    <property type="entry name" value="IA-2/IA-2_beta"/>
</dbReference>
<reference evidence="18 19" key="1">
    <citation type="journal article" date="2020" name="Nature">
        <title>Six reference-quality genomes reveal evolution of bat adaptations.</title>
        <authorList>
            <person name="Jebb D."/>
            <person name="Huang Z."/>
            <person name="Pippel M."/>
            <person name="Hughes G.M."/>
            <person name="Lavrichenko K."/>
            <person name="Devanna P."/>
            <person name="Winkler S."/>
            <person name="Jermiin L.S."/>
            <person name="Skirmuntt E.C."/>
            <person name="Katzourakis A."/>
            <person name="Burkitt-Gray L."/>
            <person name="Ray D.A."/>
            <person name="Sullivan K.A.M."/>
            <person name="Roscito J.G."/>
            <person name="Kirilenko B.M."/>
            <person name="Davalos L.M."/>
            <person name="Corthals A.P."/>
            <person name="Power M.L."/>
            <person name="Jones G."/>
            <person name="Ransome R.D."/>
            <person name="Dechmann D.K.N."/>
            <person name="Locatelli A.G."/>
            <person name="Puechmaille S.J."/>
            <person name="Fedrigo O."/>
            <person name="Jarvis E.D."/>
            <person name="Hiller M."/>
            <person name="Vernes S.C."/>
            <person name="Myers E.W."/>
            <person name="Teeling E.C."/>
        </authorList>
    </citation>
    <scope>NUCLEOTIDE SEQUENCE [LARGE SCALE GENOMIC DNA]</scope>
    <source>
        <strain evidence="18">MRouAeg1</strain>
        <tissue evidence="18">Muscle</tissue>
    </source>
</reference>
<evidence type="ECO:0000256" key="8">
    <source>
        <dbReference type="ARBA" id="ARBA00023170"/>
    </source>
</evidence>
<evidence type="ECO:0000256" key="1">
    <source>
        <dbReference type="ARBA" id="ARBA00004212"/>
    </source>
</evidence>
<keyword evidence="4 15" id="KW-0732">Signal</keyword>
<dbReference type="GO" id="GO:0051046">
    <property type="term" value="P:regulation of secretion"/>
    <property type="evidence" value="ECO:0007669"/>
    <property type="project" value="TreeGrafter"/>
</dbReference>
<feature type="region of interest" description="Disordered" evidence="13">
    <location>
        <begin position="215"/>
        <end position="272"/>
    </location>
</feature>
<protein>
    <submittedName>
        <fullName evidence="18">Protein tyrosine phosphatase receptor type N</fullName>
    </submittedName>
</protein>
<evidence type="ECO:0000256" key="11">
    <source>
        <dbReference type="ARBA" id="ARBA00025723"/>
    </source>
</evidence>
<dbReference type="FunFam" id="3.30.70.2470:FF:000001">
    <property type="entry name" value="receptor-type tyrosine-protein phosphatase-like N isoform X1"/>
    <property type="match status" value="1"/>
</dbReference>
<dbReference type="InterPro" id="IPR000387">
    <property type="entry name" value="Tyr_Pase_dom"/>
</dbReference>
<dbReference type="EMBL" id="JACASE010000002">
    <property type="protein sequence ID" value="KAF6497315.1"/>
    <property type="molecule type" value="Genomic_DNA"/>
</dbReference>
<evidence type="ECO:0000256" key="13">
    <source>
        <dbReference type="SAM" id="MobiDB-lite"/>
    </source>
</evidence>
<dbReference type="SMART" id="SM01305">
    <property type="entry name" value="RESP18"/>
    <property type="match status" value="1"/>
</dbReference>
<dbReference type="GO" id="GO:0030658">
    <property type="term" value="C:transport vesicle membrane"/>
    <property type="evidence" value="ECO:0007669"/>
    <property type="project" value="UniProtKB-SubCell"/>
</dbReference>
<keyword evidence="5 14" id="KW-1133">Transmembrane helix</keyword>
<comment type="subcellular location">
    <subcellularLocation>
        <location evidence="1">Cytoplasmic vesicle</location>
        <location evidence="1">Secretory vesicle membrane</location>
        <topology evidence="1">Single-pass type I membrane protein</topology>
    </subcellularLocation>
    <subcellularLocation>
        <location evidence="12">Synapse</location>
    </subcellularLocation>
</comment>
<evidence type="ECO:0000256" key="3">
    <source>
        <dbReference type="ARBA" id="ARBA00022692"/>
    </source>
</evidence>
<dbReference type="FunFam" id="3.90.190.10:FF:000017">
    <property type="entry name" value="receptor-type tyrosine-protein phosphatase-like N isoform X2"/>
    <property type="match status" value="1"/>
</dbReference>
<evidence type="ECO:0000256" key="15">
    <source>
        <dbReference type="SAM" id="SignalP"/>
    </source>
</evidence>
<feature type="region of interest" description="Disordered" evidence="13">
    <location>
        <begin position="115"/>
        <end position="175"/>
    </location>
</feature>
<evidence type="ECO:0000259" key="16">
    <source>
        <dbReference type="PROSITE" id="PS50055"/>
    </source>
</evidence>
<dbReference type="Gene3D" id="3.90.190.10">
    <property type="entry name" value="Protein tyrosine phosphatase superfamily"/>
    <property type="match status" value="1"/>
</dbReference>
<name>A0A7J8JLY6_ROUAE</name>
<feature type="signal peptide" evidence="15">
    <location>
        <begin position="1"/>
        <end position="34"/>
    </location>
</feature>
<feature type="transmembrane region" description="Helical" evidence="14">
    <location>
        <begin position="577"/>
        <end position="600"/>
    </location>
</feature>
<evidence type="ECO:0000256" key="5">
    <source>
        <dbReference type="ARBA" id="ARBA00022989"/>
    </source>
</evidence>
<feature type="region of interest" description="Disordered" evidence="13">
    <location>
        <begin position="291"/>
        <end position="331"/>
    </location>
</feature>
<keyword evidence="7 14" id="KW-0472">Membrane</keyword>
<evidence type="ECO:0000256" key="9">
    <source>
        <dbReference type="ARBA" id="ARBA00023180"/>
    </source>
</evidence>
<feature type="region of interest" description="Disordered" evidence="13">
    <location>
        <begin position="393"/>
        <end position="425"/>
    </location>
</feature>
<dbReference type="SUPFAM" id="SSF52799">
    <property type="entry name" value="(Phosphotyrosine protein) phosphatases II"/>
    <property type="match status" value="1"/>
</dbReference>
<dbReference type="GO" id="GO:0045202">
    <property type="term" value="C:synapse"/>
    <property type="evidence" value="ECO:0007669"/>
    <property type="project" value="UniProtKB-SubCell"/>
</dbReference>
<evidence type="ECO:0000256" key="7">
    <source>
        <dbReference type="ARBA" id="ARBA00023136"/>
    </source>
</evidence>
<accession>A0A7J8JLY6</accession>
<dbReference type="InterPro" id="IPR003595">
    <property type="entry name" value="Tyr_Pase_cat"/>
</dbReference>
<dbReference type="InterPro" id="IPR038112">
    <property type="entry name" value="Receptor_IA-2_ectodomain_sf"/>
</dbReference>
<evidence type="ECO:0000256" key="12">
    <source>
        <dbReference type="ARBA" id="ARBA00034103"/>
    </source>
</evidence>
<dbReference type="GO" id="GO:0030141">
    <property type="term" value="C:secretory granule"/>
    <property type="evidence" value="ECO:0007669"/>
    <property type="project" value="InterPro"/>
</dbReference>
<keyword evidence="2" id="KW-0597">Phosphoprotein</keyword>
<evidence type="ECO:0000313" key="19">
    <source>
        <dbReference type="Proteomes" id="UP000593571"/>
    </source>
</evidence>
<keyword evidence="9" id="KW-0325">Glycoprotein</keyword>
<dbReference type="Gene3D" id="3.30.70.2470">
    <property type="entry name" value="Protein-tyrosine phosphatase receptor IA-2 ectodomain"/>
    <property type="match status" value="1"/>
</dbReference>